<organism evidence="6 7">
    <name type="scientific">Cryptolaemus montrouzieri</name>
    <dbReference type="NCBI Taxonomy" id="559131"/>
    <lineage>
        <taxon>Eukaryota</taxon>
        <taxon>Metazoa</taxon>
        <taxon>Ecdysozoa</taxon>
        <taxon>Arthropoda</taxon>
        <taxon>Hexapoda</taxon>
        <taxon>Insecta</taxon>
        <taxon>Pterygota</taxon>
        <taxon>Neoptera</taxon>
        <taxon>Endopterygota</taxon>
        <taxon>Coleoptera</taxon>
        <taxon>Polyphaga</taxon>
        <taxon>Cucujiformia</taxon>
        <taxon>Coccinelloidea</taxon>
        <taxon>Coccinellidae</taxon>
        <taxon>Scymninae</taxon>
        <taxon>Scymnini</taxon>
        <taxon>Cryptolaemus</taxon>
    </lineage>
</organism>
<dbReference type="Proteomes" id="UP001516400">
    <property type="component" value="Unassembled WGS sequence"/>
</dbReference>
<reference evidence="6 7" key="1">
    <citation type="journal article" date="2021" name="BMC Biol.">
        <title>Horizontally acquired antibacterial genes associated with adaptive radiation of ladybird beetles.</title>
        <authorList>
            <person name="Li H.S."/>
            <person name="Tang X.F."/>
            <person name="Huang Y.H."/>
            <person name="Xu Z.Y."/>
            <person name="Chen M.L."/>
            <person name="Du X.Y."/>
            <person name="Qiu B.Y."/>
            <person name="Chen P.T."/>
            <person name="Zhang W."/>
            <person name="Slipinski A."/>
            <person name="Escalona H.E."/>
            <person name="Waterhouse R.M."/>
            <person name="Zwick A."/>
            <person name="Pang H."/>
        </authorList>
    </citation>
    <scope>NUCLEOTIDE SEQUENCE [LARGE SCALE GENOMIC DNA]</scope>
    <source>
        <strain evidence="6">SYSU2018</strain>
    </source>
</reference>
<dbReference type="PANTHER" id="PTHR13832:SF792">
    <property type="entry name" value="GM14286P"/>
    <property type="match status" value="1"/>
</dbReference>
<dbReference type="SUPFAM" id="SSF81606">
    <property type="entry name" value="PP2C-like"/>
    <property type="match status" value="1"/>
</dbReference>
<protein>
    <recommendedName>
        <fullName evidence="5">PPM-type phosphatase domain-containing protein</fullName>
    </recommendedName>
</protein>
<comment type="caution">
    <text evidence="6">The sequence shown here is derived from an EMBL/GenBank/DDBJ whole genome shotgun (WGS) entry which is preliminary data.</text>
</comment>
<dbReference type="InterPro" id="IPR000222">
    <property type="entry name" value="PP2C_BS"/>
</dbReference>
<evidence type="ECO:0000256" key="4">
    <source>
        <dbReference type="RuleBase" id="RU003465"/>
    </source>
</evidence>
<evidence type="ECO:0000313" key="7">
    <source>
        <dbReference type="Proteomes" id="UP001516400"/>
    </source>
</evidence>
<dbReference type="PROSITE" id="PS01032">
    <property type="entry name" value="PPM_1"/>
    <property type="match status" value="1"/>
</dbReference>
<dbReference type="Pfam" id="PF00481">
    <property type="entry name" value="PP2C"/>
    <property type="match status" value="1"/>
</dbReference>
<comment type="similarity">
    <text evidence="4">Belongs to the PP2C family.</text>
</comment>
<dbReference type="AlphaFoldDB" id="A0ABD2P0Q0"/>
<keyword evidence="2 4" id="KW-0378">Hydrolase</keyword>
<keyword evidence="7" id="KW-1185">Reference proteome</keyword>
<dbReference type="GO" id="GO:0046872">
    <property type="term" value="F:metal ion binding"/>
    <property type="evidence" value="ECO:0007669"/>
    <property type="project" value="UniProtKB-KW"/>
</dbReference>
<dbReference type="PANTHER" id="PTHR13832">
    <property type="entry name" value="PROTEIN PHOSPHATASE 2C"/>
    <property type="match status" value="1"/>
</dbReference>
<dbReference type="InterPro" id="IPR015655">
    <property type="entry name" value="PP2C"/>
</dbReference>
<name>A0ABD2P0Q0_9CUCU</name>
<dbReference type="CDD" id="cd00143">
    <property type="entry name" value="PP2Cc"/>
    <property type="match status" value="1"/>
</dbReference>
<keyword evidence="3 4" id="KW-0904">Protein phosphatase</keyword>
<evidence type="ECO:0000313" key="6">
    <source>
        <dbReference type="EMBL" id="KAL3284542.1"/>
    </source>
</evidence>
<dbReference type="EMBL" id="JABFTP020000165">
    <property type="protein sequence ID" value="KAL3284542.1"/>
    <property type="molecule type" value="Genomic_DNA"/>
</dbReference>
<evidence type="ECO:0000256" key="3">
    <source>
        <dbReference type="ARBA" id="ARBA00022912"/>
    </source>
</evidence>
<evidence type="ECO:0000256" key="1">
    <source>
        <dbReference type="ARBA" id="ARBA00022723"/>
    </source>
</evidence>
<gene>
    <name evidence="6" type="ORF">HHI36_018700</name>
</gene>
<dbReference type="InterPro" id="IPR036457">
    <property type="entry name" value="PPM-type-like_dom_sf"/>
</dbReference>
<dbReference type="GO" id="GO:0004721">
    <property type="term" value="F:phosphoprotein phosphatase activity"/>
    <property type="evidence" value="ECO:0007669"/>
    <property type="project" value="UniProtKB-KW"/>
</dbReference>
<dbReference type="InterPro" id="IPR001932">
    <property type="entry name" value="PPM-type_phosphatase-like_dom"/>
</dbReference>
<dbReference type="PROSITE" id="PS51746">
    <property type="entry name" value="PPM_2"/>
    <property type="match status" value="1"/>
</dbReference>
<sequence>MSCKPVMRNIPNCLRNSTSKLLNNFGNSFPVWKKFDVNSCDNRNFHSSREPRSTNVKLTPQEVDNILRANEYTHEFSDGSIKSYDSNQLASNNPIEDTRSEASCLITSGLLVGVFDGHGGGACAQVVAKRLYQYITASLLPQDQLSNYISSFDNPSSPKELFEAYNDKVQFVDDVQEIYKSSFRRYLDNLVKENRDGFAMDTALEKAFLSLDNDLSREGLPDKENRVNRKTLSVAMSGAVACVAHIDGPHLHVANVGDCCAILGSLSETNSWTVKKLTTEHNVDNAAEVERILGEHPPSERNTVIRTERLLGQLAPFRSMGDFRFKWSKQIMTQYVAKHFGPASIPQNYLTPPYLTARPDVFHHRLTPRDKFLVIASDGLWDMVSPLQTVRLVGEHMKGKVTLSPLKLPRKNMKLGEINEILLQRKEGMKTKPKDTNAATHLIRNALGGTDYGIDHNKLSQLLSLPDDVVRVFRDDITITIVYFDSEYLRHCPA</sequence>
<dbReference type="SMART" id="SM00332">
    <property type="entry name" value="PP2Cc"/>
    <property type="match status" value="1"/>
</dbReference>
<evidence type="ECO:0000256" key="2">
    <source>
        <dbReference type="ARBA" id="ARBA00022801"/>
    </source>
</evidence>
<feature type="domain" description="PPM-type phosphatase" evidence="5">
    <location>
        <begin position="81"/>
        <end position="484"/>
    </location>
</feature>
<keyword evidence="1" id="KW-0479">Metal-binding</keyword>
<accession>A0ABD2P0Q0</accession>
<evidence type="ECO:0000259" key="5">
    <source>
        <dbReference type="PROSITE" id="PS51746"/>
    </source>
</evidence>
<dbReference type="Gene3D" id="3.60.40.10">
    <property type="entry name" value="PPM-type phosphatase domain"/>
    <property type="match status" value="1"/>
</dbReference>
<proteinExistence type="inferred from homology"/>